<feature type="compositionally biased region" description="Low complexity" evidence="1">
    <location>
        <begin position="85"/>
        <end position="94"/>
    </location>
</feature>
<sequence>MDVDAPPSPPRVYHLVTEKKKAKGKGKAVVLSPEPSPPVAATSANITTSLSHEEPPSPPKKVLKRKRAPSKTIPSEPGPSKPTRARVATPAAAVIPSDAEASDIIRPSVKKPRFSPKKASKKKSSRKTTKSAISDAPPDSNRMFLGHPKQQYLAAELTQAQDPGQEGIPIDRHNSCAELENYRFEDLVTAPNEFFDSLLQHPAAPQYQL</sequence>
<protein>
    <submittedName>
        <fullName evidence="2">Uncharacterized protein</fullName>
    </submittedName>
</protein>
<dbReference type="InParanoid" id="A0A2H3DH80"/>
<dbReference type="Proteomes" id="UP000217790">
    <property type="component" value="Unassembled WGS sequence"/>
</dbReference>
<keyword evidence="3" id="KW-1185">Reference proteome</keyword>
<evidence type="ECO:0000313" key="2">
    <source>
        <dbReference type="EMBL" id="PBK94575.1"/>
    </source>
</evidence>
<feature type="region of interest" description="Disordered" evidence="1">
    <location>
        <begin position="1"/>
        <end position="145"/>
    </location>
</feature>
<evidence type="ECO:0000256" key="1">
    <source>
        <dbReference type="SAM" id="MobiDB-lite"/>
    </source>
</evidence>
<dbReference type="AlphaFoldDB" id="A0A2H3DH80"/>
<name>A0A2H3DH80_ARMGA</name>
<accession>A0A2H3DH80</accession>
<gene>
    <name evidence="2" type="ORF">ARMGADRAFT_1028988</name>
</gene>
<dbReference type="EMBL" id="KZ293653">
    <property type="protein sequence ID" value="PBK94575.1"/>
    <property type="molecule type" value="Genomic_DNA"/>
</dbReference>
<feature type="compositionally biased region" description="Pro residues" evidence="1">
    <location>
        <begin position="1"/>
        <end position="10"/>
    </location>
</feature>
<dbReference type="STRING" id="47427.A0A2H3DH80"/>
<dbReference type="OrthoDB" id="3063930at2759"/>
<organism evidence="2 3">
    <name type="scientific">Armillaria gallica</name>
    <name type="common">Bulbous honey fungus</name>
    <name type="synonym">Armillaria bulbosa</name>
    <dbReference type="NCBI Taxonomy" id="47427"/>
    <lineage>
        <taxon>Eukaryota</taxon>
        <taxon>Fungi</taxon>
        <taxon>Dikarya</taxon>
        <taxon>Basidiomycota</taxon>
        <taxon>Agaricomycotina</taxon>
        <taxon>Agaricomycetes</taxon>
        <taxon>Agaricomycetidae</taxon>
        <taxon>Agaricales</taxon>
        <taxon>Marasmiineae</taxon>
        <taxon>Physalacriaceae</taxon>
        <taxon>Armillaria</taxon>
    </lineage>
</organism>
<evidence type="ECO:0000313" key="3">
    <source>
        <dbReference type="Proteomes" id="UP000217790"/>
    </source>
</evidence>
<reference evidence="3" key="1">
    <citation type="journal article" date="2017" name="Nat. Ecol. Evol.">
        <title>Genome expansion and lineage-specific genetic innovations in the forest pathogenic fungi Armillaria.</title>
        <authorList>
            <person name="Sipos G."/>
            <person name="Prasanna A.N."/>
            <person name="Walter M.C."/>
            <person name="O'Connor E."/>
            <person name="Balint B."/>
            <person name="Krizsan K."/>
            <person name="Kiss B."/>
            <person name="Hess J."/>
            <person name="Varga T."/>
            <person name="Slot J."/>
            <person name="Riley R."/>
            <person name="Boka B."/>
            <person name="Rigling D."/>
            <person name="Barry K."/>
            <person name="Lee J."/>
            <person name="Mihaltcheva S."/>
            <person name="LaButti K."/>
            <person name="Lipzen A."/>
            <person name="Waldron R."/>
            <person name="Moloney N.M."/>
            <person name="Sperisen C."/>
            <person name="Kredics L."/>
            <person name="Vagvoelgyi C."/>
            <person name="Patrignani A."/>
            <person name="Fitzpatrick D."/>
            <person name="Nagy I."/>
            <person name="Doyle S."/>
            <person name="Anderson J.B."/>
            <person name="Grigoriev I.V."/>
            <person name="Gueldener U."/>
            <person name="Muensterkoetter M."/>
            <person name="Nagy L.G."/>
        </authorList>
    </citation>
    <scope>NUCLEOTIDE SEQUENCE [LARGE SCALE GENOMIC DNA]</scope>
    <source>
        <strain evidence="3">Ar21-2</strain>
    </source>
</reference>
<feature type="compositionally biased region" description="Basic residues" evidence="1">
    <location>
        <begin position="108"/>
        <end position="129"/>
    </location>
</feature>
<proteinExistence type="predicted"/>